<dbReference type="EMBL" id="WBMP01000001">
    <property type="protein sequence ID" value="KAE8547258.1"/>
    <property type="molecule type" value="Genomic_DNA"/>
</dbReference>
<comment type="caution">
    <text evidence="1">The sequence shown here is derived from an EMBL/GenBank/DDBJ whole genome shotgun (WGS) entry which is preliminary data.</text>
</comment>
<dbReference type="Proteomes" id="UP000469950">
    <property type="component" value="Unassembled WGS sequence"/>
</dbReference>
<evidence type="ECO:0000313" key="2">
    <source>
        <dbReference type="Proteomes" id="UP000469950"/>
    </source>
</evidence>
<organism evidence="1 2">
    <name type="scientific">Marinobacter nauticus</name>
    <name type="common">Marinobacter hydrocarbonoclasticus</name>
    <name type="synonym">Marinobacter aquaeolei</name>
    <dbReference type="NCBI Taxonomy" id="2743"/>
    <lineage>
        <taxon>Bacteria</taxon>
        <taxon>Pseudomonadati</taxon>
        <taxon>Pseudomonadota</taxon>
        <taxon>Gammaproteobacteria</taxon>
        <taxon>Pseudomonadales</taxon>
        <taxon>Marinobacteraceae</taxon>
        <taxon>Marinobacter</taxon>
    </lineage>
</organism>
<gene>
    <name evidence="1" type="ORF">F6453_0150</name>
</gene>
<name>A0A833JT20_MARNT</name>
<protein>
    <submittedName>
        <fullName evidence="1">Uncharacterized protein</fullName>
    </submittedName>
</protein>
<evidence type="ECO:0000313" key="1">
    <source>
        <dbReference type="EMBL" id="KAE8547258.1"/>
    </source>
</evidence>
<sequence length="40" mass="4487">MIIRNWLGQKGHCVQLYGIPGGLPLTESAGAYVRMDNWLK</sequence>
<dbReference type="AlphaFoldDB" id="A0A833JT20"/>
<accession>A0A833JT20</accession>
<proteinExistence type="predicted"/>
<reference evidence="1 2" key="1">
    <citation type="submission" date="2019-10" db="EMBL/GenBank/DDBJ databases">
        <title>Draft genome sequence of Marinobacter hydrocarbonoclasticus NCT7M from the microbiome of the marine copepod.</title>
        <authorList>
            <person name="Nuttall R."/>
            <person name="Sharma G."/>
            <person name="Moisander P."/>
        </authorList>
    </citation>
    <scope>NUCLEOTIDE SEQUENCE [LARGE SCALE GENOMIC DNA]</scope>
    <source>
        <strain evidence="1 2">NCT7M</strain>
    </source>
</reference>